<keyword evidence="2" id="KW-1185">Reference proteome</keyword>
<accession>A0AAV2M100</accession>
<dbReference type="EMBL" id="OZ035827">
    <property type="protein sequence ID" value="CAL1607020.1"/>
    <property type="molecule type" value="Genomic_DNA"/>
</dbReference>
<evidence type="ECO:0000313" key="2">
    <source>
        <dbReference type="Proteomes" id="UP001497482"/>
    </source>
</evidence>
<gene>
    <name evidence="1" type="ORF">KC01_LOCUS34106</name>
</gene>
<name>A0AAV2M100_KNICA</name>
<proteinExistence type="predicted"/>
<reference evidence="1 2" key="1">
    <citation type="submission" date="2024-04" db="EMBL/GenBank/DDBJ databases">
        <authorList>
            <person name="Waldvogel A.-M."/>
            <person name="Schoenle A."/>
        </authorList>
    </citation>
    <scope>NUCLEOTIDE SEQUENCE [LARGE SCALE GENOMIC DNA]</scope>
</reference>
<sequence>MALRQFEEWLEKGKSLANDLAQQQLPMLVLAELRTMKIILKNMILSSILINWLTSLPPLMFPRQLKKNHLWYQSGQNGSNSWESK</sequence>
<organism evidence="1 2">
    <name type="scientific">Knipowitschia caucasica</name>
    <name type="common">Caucasian dwarf goby</name>
    <name type="synonym">Pomatoschistus caucasicus</name>
    <dbReference type="NCBI Taxonomy" id="637954"/>
    <lineage>
        <taxon>Eukaryota</taxon>
        <taxon>Metazoa</taxon>
        <taxon>Chordata</taxon>
        <taxon>Craniata</taxon>
        <taxon>Vertebrata</taxon>
        <taxon>Euteleostomi</taxon>
        <taxon>Actinopterygii</taxon>
        <taxon>Neopterygii</taxon>
        <taxon>Teleostei</taxon>
        <taxon>Neoteleostei</taxon>
        <taxon>Acanthomorphata</taxon>
        <taxon>Gobiaria</taxon>
        <taxon>Gobiiformes</taxon>
        <taxon>Gobioidei</taxon>
        <taxon>Gobiidae</taxon>
        <taxon>Gobiinae</taxon>
        <taxon>Knipowitschia</taxon>
    </lineage>
</organism>
<dbReference type="AlphaFoldDB" id="A0AAV2M100"/>
<evidence type="ECO:0000313" key="1">
    <source>
        <dbReference type="EMBL" id="CAL1607020.1"/>
    </source>
</evidence>
<protein>
    <submittedName>
        <fullName evidence="1">Uncharacterized protein</fullName>
    </submittedName>
</protein>
<dbReference type="Proteomes" id="UP001497482">
    <property type="component" value="Chromosome 5"/>
</dbReference>